<keyword evidence="2" id="KW-0808">Transferase</keyword>
<feature type="domain" description="Methyltransferase" evidence="6">
    <location>
        <begin position="96"/>
        <end position="194"/>
    </location>
</feature>
<reference evidence="7 8" key="1">
    <citation type="submission" date="2023-07" db="EMBL/GenBank/DDBJ databases">
        <title>Genomic Encyclopedia of Type Strains, Phase IV (KMG-IV): sequencing the most valuable type-strain genomes for metagenomic binning, comparative biology and taxonomic classification.</title>
        <authorList>
            <person name="Goeker M."/>
        </authorList>
    </citation>
    <scope>NUCLEOTIDE SEQUENCE [LARGE SCALE GENOMIC DNA]</scope>
    <source>
        <strain evidence="7 8">DSM 2457</strain>
    </source>
</reference>
<evidence type="ECO:0000256" key="1">
    <source>
        <dbReference type="ARBA" id="ARBA00022603"/>
    </source>
</evidence>
<keyword evidence="5" id="KW-0732">Signal</keyword>
<evidence type="ECO:0000256" key="3">
    <source>
        <dbReference type="ARBA" id="ARBA00022691"/>
    </source>
</evidence>
<sequence>MSSFANAGQSQERAARRRYVTAAGLAALVAASALALDGPAAAQTAPPVNSPPEVTTSAEEGYAPQSGQPGKDVVWVPTPDTLVERMLDMAEVTPQDHLIDLGSGDGRTVIAAAQRGLTAHGIEYNPELVELAKRRAEAAGVADRASFEQADIFETDFSKAQVLTLFLLPELNERLRPQILDLEPGTRVVSNSFDMGDWEADRVDRLDDNCARWCTALMWIVPAKVEGAWQLGEQPLRLKQSYQKVTGDLGGTPIEQGRVVGKELRFTVDGIDYVGTVVGNSLSGTASDGPVKNWTAIRS</sequence>
<proteinExistence type="predicted"/>
<keyword evidence="1 7" id="KW-0489">Methyltransferase</keyword>
<dbReference type="EMBL" id="JAUSUI010000002">
    <property type="protein sequence ID" value="MDQ0302349.1"/>
    <property type="molecule type" value="Genomic_DNA"/>
</dbReference>
<dbReference type="PANTHER" id="PTHR13610:SF11">
    <property type="entry name" value="METHYLTRANSFERASE DOMAIN-CONTAINING PROTEIN"/>
    <property type="match status" value="1"/>
</dbReference>
<dbReference type="PANTHER" id="PTHR13610">
    <property type="entry name" value="METHYLTRANSFERASE DOMAIN-CONTAINING PROTEIN"/>
    <property type="match status" value="1"/>
</dbReference>
<evidence type="ECO:0000256" key="5">
    <source>
        <dbReference type="SAM" id="SignalP"/>
    </source>
</evidence>
<dbReference type="GO" id="GO:0008168">
    <property type="term" value="F:methyltransferase activity"/>
    <property type="evidence" value="ECO:0007669"/>
    <property type="project" value="UniProtKB-KW"/>
</dbReference>
<feature type="chain" id="PRO_5047335795" evidence="5">
    <location>
        <begin position="36"/>
        <end position="299"/>
    </location>
</feature>
<dbReference type="Pfam" id="PF13847">
    <property type="entry name" value="Methyltransf_31"/>
    <property type="match status" value="1"/>
</dbReference>
<keyword evidence="8" id="KW-1185">Reference proteome</keyword>
<keyword evidence="3" id="KW-0949">S-adenosyl-L-methionine</keyword>
<evidence type="ECO:0000256" key="2">
    <source>
        <dbReference type="ARBA" id="ARBA00022679"/>
    </source>
</evidence>
<dbReference type="CDD" id="cd02440">
    <property type="entry name" value="AdoMet_MTases"/>
    <property type="match status" value="1"/>
</dbReference>
<dbReference type="InterPro" id="IPR006311">
    <property type="entry name" value="TAT_signal"/>
</dbReference>
<dbReference type="InterPro" id="IPR026170">
    <property type="entry name" value="FAM173A/B"/>
</dbReference>
<dbReference type="Proteomes" id="UP001224682">
    <property type="component" value="Unassembled WGS sequence"/>
</dbReference>
<dbReference type="InterPro" id="IPR025714">
    <property type="entry name" value="Methyltranfer_dom"/>
</dbReference>
<protein>
    <submittedName>
        <fullName evidence="7">SAM-dependent methyltransferase</fullName>
    </submittedName>
</protein>
<accession>A0ABU0BCZ4</accession>
<dbReference type="PROSITE" id="PS51318">
    <property type="entry name" value="TAT"/>
    <property type="match status" value="1"/>
</dbReference>
<feature type="region of interest" description="Disordered" evidence="4">
    <location>
        <begin position="41"/>
        <end position="74"/>
    </location>
</feature>
<evidence type="ECO:0000313" key="7">
    <source>
        <dbReference type="EMBL" id="MDQ0302349.1"/>
    </source>
</evidence>
<dbReference type="GO" id="GO:0032259">
    <property type="term" value="P:methylation"/>
    <property type="evidence" value="ECO:0007669"/>
    <property type="project" value="UniProtKB-KW"/>
</dbReference>
<dbReference type="SUPFAM" id="SSF53335">
    <property type="entry name" value="S-adenosyl-L-methionine-dependent methyltransferases"/>
    <property type="match status" value="1"/>
</dbReference>
<feature type="signal peptide" evidence="5">
    <location>
        <begin position="1"/>
        <end position="35"/>
    </location>
</feature>
<organism evidence="7 8">
    <name type="scientific">Ancylobacter polymorphus</name>
    <dbReference type="NCBI Taxonomy" id="223390"/>
    <lineage>
        <taxon>Bacteria</taxon>
        <taxon>Pseudomonadati</taxon>
        <taxon>Pseudomonadota</taxon>
        <taxon>Alphaproteobacteria</taxon>
        <taxon>Hyphomicrobiales</taxon>
        <taxon>Xanthobacteraceae</taxon>
        <taxon>Ancylobacter</taxon>
    </lineage>
</organism>
<dbReference type="RefSeq" id="WP_307019047.1">
    <property type="nucleotide sequence ID" value="NZ_JAUSUI010000002.1"/>
</dbReference>
<comment type="caution">
    <text evidence="7">The sequence shown here is derived from an EMBL/GenBank/DDBJ whole genome shotgun (WGS) entry which is preliminary data.</text>
</comment>
<evidence type="ECO:0000313" key="8">
    <source>
        <dbReference type="Proteomes" id="UP001224682"/>
    </source>
</evidence>
<name>A0ABU0BCZ4_9HYPH</name>
<dbReference type="Gene3D" id="3.40.50.150">
    <property type="entry name" value="Vaccinia Virus protein VP39"/>
    <property type="match status" value="1"/>
</dbReference>
<dbReference type="InterPro" id="IPR029063">
    <property type="entry name" value="SAM-dependent_MTases_sf"/>
</dbReference>
<evidence type="ECO:0000256" key="4">
    <source>
        <dbReference type="SAM" id="MobiDB-lite"/>
    </source>
</evidence>
<evidence type="ECO:0000259" key="6">
    <source>
        <dbReference type="Pfam" id="PF13847"/>
    </source>
</evidence>
<gene>
    <name evidence="7" type="ORF">J2S75_001372</name>
</gene>